<dbReference type="GO" id="GO:0016791">
    <property type="term" value="F:phosphatase activity"/>
    <property type="evidence" value="ECO:0007669"/>
    <property type="project" value="TreeGrafter"/>
</dbReference>
<dbReference type="SUPFAM" id="SSF56300">
    <property type="entry name" value="Metallo-dependent phosphatases"/>
    <property type="match status" value="1"/>
</dbReference>
<protein>
    <submittedName>
        <fullName evidence="3">Predicted phosphodiesterase</fullName>
    </submittedName>
</protein>
<evidence type="ECO:0000259" key="2">
    <source>
        <dbReference type="Pfam" id="PF12850"/>
    </source>
</evidence>
<dbReference type="InterPro" id="IPR024654">
    <property type="entry name" value="Calcineurin-like_PHP_lpxH"/>
</dbReference>
<proteinExistence type="inferred from homology"/>
<dbReference type="InterPro" id="IPR029052">
    <property type="entry name" value="Metallo-depent_PP-like"/>
</dbReference>
<dbReference type="Pfam" id="PF12850">
    <property type="entry name" value="Metallophos_2"/>
    <property type="match status" value="1"/>
</dbReference>
<name>A0A1N6U0Z5_9GAMM</name>
<evidence type="ECO:0000256" key="1">
    <source>
        <dbReference type="ARBA" id="ARBA00008950"/>
    </source>
</evidence>
<dbReference type="PANTHER" id="PTHR42850:SF2">
    <property type="entry name" value="BLL5683 PROTEIN"/>
    <property type="match status" value="1"/>
</dbReference>
<gene>
    <name evidence="3" type="ORF">SAMN05421647_106137</name>
</gene>
<organism evidence="3 4">
    <name type="scientific">Marinobacterium stanieri</name>
    <dbReference type="NCBI Taxonomy" id="49186"/>
    <lineage>
        <taxon>Bacteria</taxon>
        <taxon>Pseudomonadati</taxon>
        <taxon>Pseudomonadota</taxon>
        <taxon>Gammaproteobacteria</taxon>
        <taxon>Oceanospirillales</taxon>
        <taxon>Oceanospirillaceae</taxon>
        <taxon>Marinobacterium</taxon>
    </lineage>
</organism>
<dbReference type="EMBL" id="FTMN01000006">
    <property type="protein sequence ID" value="SIQ59199.1"/>
    <property type="molecule type" value="Genomic_DNA"/>
</dbReference>
<reference evidence="3 4" key="1">
    <citation type="submission" date="2017-01" db="EMBL/GenBank/DDBJ databases">
        <authorList>
            <person name="Mah S.A."/>
            <person name="Swanson W.J."/>
            <person name="Moy G.W."/>
            <person name="Vacquier V.D."/>
        </authorList>
    </citation>
    <scope>NUCLEOTIDE SEQUENCE [LARGE SCALE GENOMIC DNA]</scope>
    <source>
        <strain evidence="3 4">DSM 7027</strain>
    </source>
</reference>
<dbReference type="AlphaFoldDB" id="A0A1N6U0Z5"/>
<dbReference type="STRING" id="49186.SAMN05421647_106137"/>
<evidence type="ECO:0000313" key="3">
    <source>
        <dbReference type="EMBL" id="SIQ59199.1"/>
    </source>
</evidence>
<dbReference type="InterPro" id="IPR050126">
    <property type="entry name" value="Ap4A_hydrolase"/>
</dbReference>
<feature type="domain" description="Calcineurin-like phosphoesterase" evidence="2">
    <location>
        <begin position="325"/>
        <end position="528"/>
    </location>
</feature>
<dbReference type="GO" id="GO:0005737">
    <property type="term" value="C:cytoplasm"/>
    <property type="evidence" value="ECO:0007669"/>
    <property type="project" value="TreeGrafter"/>
</dbReference>
<accession>A0A1N6U0Z5</accession>
<dbReference type="RefSeq" id="WP_076463346.1">
    <property type="nucleotide sequence ID" value="NZ_FTMN01000006.1"/>
</dbReference>
<dbReference type="eggNOG" id="COG0639">
    <property type="taxonomic scope" value="Bacteria"/>
</dbReference>
<keyword evidence="4" id="KW-1185">Reference proteome</keyword>
<dbReference type="PANTHER" id="PTHR42850">
    <property type="entry name" value="METALLOPHOSPHOESTERASE"/>
    <property type="match status" value="1"/>
</dbReference>
<evidence type="ECO:0000313" key="4">
    <source>
        <dbReference type="Proteomes" id="UP000186895"/>
    </source>
</evidence>
<dbReference type="Proteomes" id="UP000186895">
    <property type="component" value="Unassembled WGS sequence"/>
</dbReference>
<dbReference type="CDD" id="cd00838">
    <property type="entry name" value="MPP_superfamily"/>
    <property type="match status" value="1"/>
</dbReference>
<comment type="similarity">
    <text evidence="1">Belongs to the metallophosphoesterase superfamily. YfcE family.</text>
</comment>
<sequence length="567" mass="63530">MKKKLKIIGALEGRAGFGPAQISDAIKQGSTALAHNSEFTGRPETNIYANRDTVVKIRRDLKLTAAQADPWLGKVLERERQLGVYHPEKTWFYIYIERDGAIDLSEEVLIGNITPRLRPLHKLLEVRPDTENARRVLLRQMTSMFEMYLQTAERCQLKLDEGLSNFALDANDRLFYVDDETYPWDKFISFSVMLGVMIRKLEWLDRDFARTLATELGQQVDHIFGDLNYRASIAYQLRSAFMPAGKKRDIANLICATLNAPGKLSDCTLGKVHEPASSAPAVAVTSADTPADVSRPAASVQGTDPFSTRSSACQSKQDLINQQPLAVLADIHANLPALSAVLEWLEQNDVSQGIVLGDLVGYGPDAREVVELMRASNFHIIKGNHDHCIALGAYERGLSKHARHVAEWTNAQLSEEQLGWLKALPPVLDNDDWMAVHGAPLDPEFFYGYVYEMTYRENLDKLTALNRRLCFHGHSHMPGLYGRDLEGQDRHRVGEVISLESFAQCLVCPGSIGQSRNGTPQAQFALYDPVKNEVSFKSLPYDYEPVVERMKAEAFPAELYRRLAKGV</sequence>
<dbReference type="Gene3D" id="3.60.21.10">
    <property type="match status" value="1"/>
</dbReference>